<evidence type="ECO:0000313" key="3">
    <source>
        <dbReference type="Proteomes" id="UP001304243"/>
    </source>
</evidence>
<organism evidence="2 3">
    <name type="scientific">Mucor velutinosus</name>
    <dbReference type="NCBI Taxonomy" id="708070"/>
    <lineage>
        <taxon>Eukaryota</taxon>
        <taxon>Fungi</taxon>
        <taxon>Fungi incertae sedis</taxon>
        <taxon>Mucoromycota</taxon>
        <taxon>Mucoromycotina</taxon>
        <taxon>Mucoromycetes</taxon>
        <taxon>Mucorales</taxon>
        <taxon>Mucorineae</taxon>
        <taxon>Mucoraceae</taxon>
        <taxon>Mucor</taxon>
    </lineage>
</organism>
<reference evidence="2 3" key="1">
    <citation type="submission" date="2022-11" db="EMBL/GenBank/DDBJ databases">
        <title>Mucor velutinosus strain NIH1002 WGS.</title>
        <authorList>
            <person name="Subramanian P."/>
            <person name="Mullikin J.C."/>
            <person name="Segre J.A."/>
            <person name="Zelazny A.M."/>
        </authorList>
    </citation>
    <scope>NUCLEOTIDE SEQUENCE [LARGE SCALE GENOMIC DNA]</scope>
    <source>
        <strain evidence="2 3">NIH1002</strain>
    </source>
</reference>
<dbReference type="EMBL" id="JASEJX010000009">
    <property type="protein sequence ID" value="KAK4520889.1"/>
    <property type="molecule type" value="Genomic_DNA"/>
</dbReference>
<dbReference type="Proteomes" id="UP001304243">
    <property type="component" value="Unassembled WGS sequence"/>
</dbReference>
<proteinExistence type="predicted"/>
<dbReference type="AlphaFoldDB" id="A0AAN7DQE0"/>
<keyword evidence="1" id="KW-1133">Transmembrane helix</keyword>
<comment type="caution">
    <text evidence="2">The sequence shown here is derived from an EMBL/GenBank/DDBJ whole genome shotgun (WGS) entry which is preliminary data.</text>
</comment>
<keyword evidence="3" id="KW-1185">Reference proteome</keyword>
<dbReference type="RefSeq" id="XP_064687555.1">
    <property type="nucleotide sequence ID" value="XM_064826041.1"/>
</dbReference>
<accession>A0AAN7DQE0</accession>
<sequence>MSSFVVAKNALTSSQILDNLDNCKNTTVGANKYQLYCLSTADVSGSCVLLPSRYMPNGEINCFTVTSQTFLEKLYEDTGNSCAINCFYPLSQVQVPTIPAYTYSYSYSYSYSLDLPAYTTPAANNPTATRLPGAGIQTVSGLDAAGTQPAITAAPNATQSATPLPANGSATIGPDFLWTFMAMFATMLMFVRKTM</sequence>
<keyword evidence="1" id="KW-0812">Transmembrane</keyword>
<feature type="transmembrane region" description="Helical" evidence="1">
    <location>
        <begin position="172"/>
        <end position="191"/>
    </location>
</feature>
<name>A0AAN7DQE0_9FUNG</name>
<protein>
    <submittedName>
        <fullName evidence="2">Uncharacterized protein</fullName>
    </submittedName>
</protein>
<dbReference type="GeneID" id="89950456"/>
<evidence type="ECO:0000313" key="2">
    <source>
        <dbReference type="EMBL" id="KAK4520889.1"/>
    </source>
</evidence>
<gene>
    <name evidence="2" type="ORF">ATC70_006770</name>
</gene>
<keyword evidence="1" id="KW-0472">Membrane</keyword>
<evidence type="ECO:0000256" key="1">
    <source>
        <dbReference type="SAM" id="Phobius"/>
    </source>
</evidence>